<proteinExistence type="predicted"/>
<feature type="region of interest" description="Disordered" evidence="1">
    <location>
        <begin position="1"/>
        <end position="51"/>
    </location>
</feature>
<reference evidence="3" key="1">
    <citation type="submission" date="2019-11" db="EMBL/GenBank/DDBJ databases">
        <title>The complete genome sequence of Saccharopolyspora sp. E2A.</title>
        <authorList>
            <person name="Zhang G."/>
        </authorList>
    </citation>
    <scope>NUCLEOTIDE SEQUENCE [LARGE SCALE GENOMIC DNA]</scope>
    <source>
        <strain evidence="3">E2A</strain>
    </source>
</reference>
<accession>A0A5Q3Q337</accession>
<evidence type="ECO:0000313" key="3">
    <source>
        <dbReference type="Proteomes" id="UP000371041"/>
    </source>
</evidence>
<organism evidence="2 3">
    <name type="scientific">Allosaccharopolyspora coralli</name>
    <dbReference type="NCBI Taxonomy" id="2665642"/>
    <lineage>
        <taxon>Bacteria</taxon>
        <taxon>Bacillati</taxon>
        <taxon>Actinomycetota</taxon>
        <taxon>Actinomycetes</taxon>
        <taxon>Pseudonocardiales</taxon>
        <taxon>Pseudonocardiaceae</taxon>
        <taxon>Allosaccharopolyspora</taxon>
    </lineage>
</organism>
<dbReference type="EMBL" id="CP045929">
    <property type="protein sequence ID" value="QGK69008.1"/>
    <property type="molecule type" value="Genomic_DNA"/>
</dbReference>
<keyword evidence="3" id="KW-1185">Reference proteome</keyword>
<sequence>MTAGHRESRSSHGDHASRTTSPRGDERVHDDRTAFDHMLEEERGTVHRGID</sequence>
<evidence type="ECO:0000313" key="2">
    <source>
        <dbReference type="EMBL" id="QGK69008.1"/>
    </source>
</evidence>
<dbReference type="RefSeq" id="WP_154075609.1">
    <property type="nucleotide sequence ID" value="NZ_CP045929.1"/>
</dbReference>
<evidence type="ECO:0000256" key="1">
    <source>
        <dbReference type="SAM" id="MobiDB-lite"/>
    </source>
</evidence>
<name>A0A5Q3Q337_9PSEU</name>
<dbReference type="KEGG" id="sace:GIY23_05170"/>
<protein>
    <submittedName>
        <fullName evidence="2">Uncharacterized protein</fullName>
    </submittedName>
</protein>
<gene>
    <name evidence="2" type="ORF">GIY23_05170</name>
</gene>
<dbReference type="AlphaFoldDB" id="A0A5Q3Q337"/>
<dbReference type="Proteomes" id="UP000371041">
    <property type="component" value="Chromosome"/>
</dbReference>